<gene>
    <name evidence="1" type="ORF">GMARGA_LOCUS44598</name>
</gene>
<protein>
    <submittedName>
        <fullName evidence="1">45143_t:CDS:1</fullName>
    </submittedName>
</protein>
<dbReference type="Proteomes" id="UP000789901">
    <property type="component" value="Unassembled WGS sequence"/>
</dbReference>
<keyword evidence="2" id="KW-1185">Reference proteome</keyword>
<dbReference type="EMBL" id="CAJVQB010152931">
    <property type="protein sequence ID" value="CAG8855777.1"/>
    <property type="molecule type" value="Genomic_DNA"/>
</dbReference>
<reference evidence="1 2" key="1">
    <citation type="submission" date="2021-06" db="EMBL/GenBank/DDBJ databases">
        <authorList>
            <person name="Kallberg Y."/>
            <person name="Tangrot J."/>
            <person name="Rosling A."/>
        </authorList>
    </citation>
    <scope>NUCLEOTIDE SEQUENCE [LARGE SCALE GENOMIC DNA]</scope>
    <source>
        <strain evidence="1 2">120-4 pot B 10/14</strain>
    </source>
</reference>
<organism evidence="1 2">
    <name type="scientific">Gigaspora margarita</name>
    <dbReference type="NCBI Taxonomy" id="4874"/>
    <lineage>
        <taxon>Eukaryota</taxon>
        <taxon>Fungi</taxon>
        <taxon>Fungi incertae sedis</taxon>
        <taxon>Mucoromycota</taxon>
        <taxon>Glomeromycotina</taxon>
        <taxon>Glomeromycetes</taxon>
        <taxon>Diversisporales</taxon>
        <taxon>Gigasporaceae</taxon>
        <taxon>Gigaspora</taxon>
    </lineage>
</organism>
<feature type="non-terminal residue" evidence="1">
    <location>
        <position position="39"/>
    </location>
</feature>
<sequence>PKRNIAKDALNTAIEAITILACAMRRDGKKSLIKINFYH</sequence>
<comment type="caution">
    <text evidence="1">The sequence shown here is derived from an EMBL/GenBank/DDBJ whole genome shotgun (WGS) entry which is preliminary data.</text>
</comment>
<accession>A0ABN7XL68</accession>
<evidence type="ECO:0000313" key="2">
    <source>
        <dbReference type="Proteomes" id="UP000789901"/>
    </source>
</evidence>
<name>A0ABN7XL68_GIGMA</name>
<feature type="non-terminal residue" evidence="1">
    <location>
        <position position="1"/>
    </location>
</feature>
<evidence type="ECO:0000313" key="1">
    <source>
        <dbReference type="EMBL" id="CAG8855777.1"/>
    </source>
</evidence>
<proteinExistence type="predicted"/>